<dbReference type="InterPro" id="IPR016197">
    <property type="entry name" value="Chromo-like_dom_sf"/>
</dbReference>
<keyword evidence="6" id="KW-0805">Transcription regulation</keyword>
<gene>
    <name evidence="12" type="ORF">BU23DRAFT_275225</name>
</gene>
<dbReference type="InterPro" id="IPR008676">
    <property type="entry name" value="MRG"/>
</dbReference>
<dbReference type="GO" id="GO:0032221">
    <property type="term" value="C:Rpd3S complex"/>
    <property type="evidence" value="ECO:0007669"/>
    <property type="project" value="TreeGrafter"/>
</dbReference>
<evidence type="ECO:0000313" key="13">
    <source>
        <dbReference type="Proteomes" id="UP000800036"/>
    </source>
</evidence>
<evidence type="ECO:0000259" key="11">
    <source>
        <dbReference type="SMART" id="SM00298"/>
    </source>
</evidence>
<evidence type="ECO:0000256" key="4">
    <source>
        <dbReference type="ARBA" id="ARBA00018505"/>
    </source>
</evidence>
<comment type="subunit">
    <text evidence="3">Component of the NuA4 histone acetyltransferase complex.</text>
</comment>
<dbReference type="Pfam" id="PF22732">
    <property type="entry name" value="MSL3_chromo-like"/>
    <property type="match status" value="1"/>
</dbReference>
<dbReference type="InterPro" id="IPR038217">
    <property type="entry name" value="MRG_C_sf"/>
</dbReference>
<dbReference type="PROSITE" id="PS51640">
    <property type="entry name" value="MRG"/>
    <property type="match status" value="1"/>
</dbReference>
<dbReference type="GO" id="GO:0006338">
    <property type="term" value="P:chromatin remodeling"/>
    <property type="evidence" value="ECO:0007669"/>
    <property type="project" value="UniProtKB-ARBA"/>
</dbReference>
<evidence type="ECO:0000313" key="12">
    <source>
        <dbReference type="EMBL" id="KAF1977874.1"/>
    </source>
</evidence>
<evidence type="ECO:0000256" key="7">
    <source>
        <dbReference type="ARBA" id="ARBA00023163"/>
    </source>
</evidence>
<dbReference type="Gene3D" id="2.30.30.140">
    <property type="match status" value="1"/>
</dbReference>
<reference evidence="12" key="1">
    <citation type="journal article" date="2020" name="Stud. Mycol.">
        <title>101 Dothideomycetes genomes: a test case for predicting lifestyles and emergence of pathogens.</title>
        <authorList>
            <person name="Haridas S."/>
            <person name="Albert R."/>
            <person name="Binder M."/>
            <person name="Bloem J."/>
            <person name="Labutti K."/>
            <person name="Salamov A."/>
            <person name="Andreopoulos B."/>
            <person name="Baker S."/>
            <person name="Barry K."/>
            <person name="Bills G."/>
            <person name="Bluhm B."/>
            <person name="Cannon C."/>
            <person name="Castanera R."/>
            <person name="Culley D."/>
            <person name="Daum C."/>
            <person name="Ezra D."/>
            <person name="Gonzalez J."/>
            <person name="Henrissat B."/>
            <person name="Kuo A."/>
            <person name="Liang C."/>
            <person name="Lipzen A."/>
            <person name="Lutzoni F."/>
            <person name="Magnuson J."/>
            <person name="Mondo S."/>
            <person name="Nolan M."/>
            <person name="Ohm R."/>
            <person name="Pangilinan J."/>
            <person name="Park H.-J."/>
            <person name="Ramirez L."/>
            <person name="Alfaro M."/>
            <person name="Sun H."/>
            <person name="Tritt A."/>
            <person name="Yoshinaga Y."/>
            <person name="Zwiers L.-H."/>
            <person name="Turgeon B."/>
            <person name="Goodwin S."/>
            <person name="Spatafora J."/>
            <person name="Crous P."/>
            <person name="Grigoriev I."/>
        </authorList>
    </citation>
    <scope>NUCLEOTIDE SEQUENCE</scope>
    <source>
        <strain evidence="12">CBS 107.79</strain>
    </source>
</reference>
<dbReference type="EMBL" id="ML976662">
    <property type="protein sequence ID" value="KAF1977874.1"/>
    <property type="molecule type" value="Genomic_DNA"/>
</dbReference>
<evidence type="ECO:0000256" key="2">
    <source>
        <dbReference type="ARBA" id="ARBA00009093"/>
    </source>
</evidence>
<name>A0A6A5VKQ8_9PLEO</name>
<dbReference type="SMART" id="SM00298">
    <property type="entry name" value="CHROMO"/>
    <property type="match status" value="1"/>
</dbReference>
<dbReference type="InterPro" id="IPR053820">
    <property type="entry name" value="MSL3_chromo-like"/>
</dbReference>
<evidence type="ECO:0000256" key="10">
    <source>
        <dbReference type="SAM" id="MobiDB-lite"/>
    </source>
</evidence>
<keyword evidence="13" id="KW-1185">Reference proteome</keyword>
<organism evidence="12 13">
    <name type="scientific">Bimuria novae-zelandiae CBS 107.79</name>
    <dbReference type="NCBI Taxonomy" id="1447943"/>
    <lineage>
        <taxon>Eukaryota</taxon>
        <taxon>Fungi</taxon>
        <taxon>Dikarya</taxon>
        <taxon>Ascomycota</taxon>
        <taxon>Pezizomycotina</taxon>
        <taxon>Dothideomycetes</taxon>
        <taxon>Pleosporomycetidae</taxon>
        <taxon>Pleosporales</taxon>
        <taxon>Massarineae</taxon>
        <taxon>Didymosphaeriaceae</taxon>
        <taxon>Bimuria</taxon>
    </lineage>
</organism>
<feature type="region of interest" description="Disordered" evidence="10">
    <location>
        <begin position="96"/>
        <end position="139"/>
    </location>
</feature>
<evidence type="ECO:0000256" key="9">
    <source>
        <dbReference type="SAM" id="Coils"/>
    </source>
</evidence>
<protein>
    <recommendedName>
        <fullName evidence="4">Chromatin modification-related protein EAF3</fullName>
    </recommendedName>
</protein>
<evidence type="ECO:0000256" key="6">
    <source>
        <dbReference type="ARBA" id="ARBA00023015"/>
    </source>
</evidence>
<feature type="domain" description="Chromo" evidence="11">
    <location>
        <begin position="25"/>
        <end position="85"/>
    </location>
</feature>
<dbReference type="PIRSF" id="PIRSF038133">
    <property type="entry name" value="HAT_Nua4_EAF3/MRG15"/>
    <property type="match status" value="1"/>
</dbReference>
<dbReference type="PANTHER" id="PTHR10880">
    <property type="entry name" value="MORTALITY FACTOR 4-LIKE PROTEIN"/>
    <property type="match status" value="1"/>
</dbReference>
<comment type="subcellular location">
    <subcellularLocation>
        <location evidence="1">Nucleus</location>
    </subcellularLocation>
</comment>
<dbReference type="PANTHER" id="PTHR10880:SF15">
    <property type="entry name" value="MSL COMPLEX SUBUNIT 3"/>
    <property type="match status" value="1"/>
</dbReference>
<dbReference type="Gene3D" id="1.10.274.30">
    <property type="entry name" value="MRG domain"/>
    <property type="match status" value="1"/>
</dbReference>
<dbReference type="SUPFAM" id="SSF54160">
    <property type="entry name" value="Chromo domain-like"/>
    <property type="match status" value="1"/>
</dbReference>
<dbReference type="InterPro" id="IPR000953">
    <property type="entry name" value="Chromo/chromo_shadow_dom"/>
</dbReference>
<dbReference type="AlphaFoldDB" id="A0A6A5VKQ8"/>
<evidence type="ECO:0000256" key="1">
    <source>
        <dbReference type="ARBA" id="ARBA00004123"/>
    </source>
</evidence>
<proteinExistence type="inferred from homology"/>
<dbReference type="GO" id="GO:0035267">
    <property type="term" value="C:NuA4 histone acetyltransferase complex"/>
    <property type="evidence" value="ECO:0007669"/>
    <property type="project" value="TreeGrafter"/>
</dbReference>
<keyword evidence="8" id="KW-0539">Nucleus</keyword>
<keyword evidence="9" id="KW-0175">Coiled coil</keyword>
<keyword evidence="7" id="KW-0804">Transcription</keyword>
<dbReference type="Pfam" id="PF05712">
    <property type="entry name" value="MRG"/>
    <property type="match status" value="1"/>
</dbReference>
<keyword evidence="5" id="KW-0156">Chromatin regulator</keyword>
<accession>A0A6A5VKQ8</accession>
<evidence type="ECO:0000256" key="5">
    <source>
        <dbReference type="ARBA" id="ARBA00022853"/>
    </source>
</evidence>
<dbReference type="GO" id="GO:0006355">
    <property type="term" value="P:regulation of DNA-templated transcription"/>
    <property type="evidence" value="ECO:0007669"/>
    <property type="project" value="InterPro"/>
</dbReference>
<dbReference type="Proteomes" id="UP000800036">
    <property type="component" value="Unassembled WGS sequence"/>
</dbReference>
<evidence type="ECO:0000256" key="3">
    <source>
        <dbReference type="ARBA" id="ARBA00011353"/>
    </source>
</evidence>
<comment type="similarity">
    <text evidence="2">Belongs to the MRG family.</text>
</comment>
<dbReference type="OrthoDB" id="124855at2759"/>
<evidence type="ECO:0000256" key="8">
    <source>
        <dbReference type="ARBA" id="ARBA00023242"/>
    </source>
</evidence>
<dbReference type="InterPro" id="IPR026541">
    <property type="entry name" value="MRG_dom"/>
</dbReference>
<sequence>MAPAPALEAAFKKDEKALCFHHELMYEAKIIEVSSREEAEKNNGYQYKVHYKGWKNTWDDWVEEDRLRKLTQENRELANSLRQQVLELQRAQRAQAAVPAKKKVQSSTRGSEERQTPAQAAPPRGQKRMRDQDLEKVSVASDMPEETFTNRRAVRILMPDRLKSILVDDWENVTKQLQLVSLPAKYPASVILDQYFAYAAAPGQRSNAEADILQEVIHGLKEYFNKALGRLLLYRFEREQFFDIYTQISSPTGELAGKAVADIYGGEHLLRLFVSMSELIAQTNMDVQAVNRLREELGAMTHWLQKEPQVTKFFSSTYESPGTAYIEKVKTST</sequence>
<feature type="coiled-coil region" evidence="9">
    <location>
        <begin position="67"/>
        <end position="94"/>
    </location>
</feature>